<dbReference type="InterPro" id="IPR000014">
    <property type="entry name" value="PAS"/>
</dbReference>
<feature type="transmembrane region" description="Helical" evidence="12">
    <location>
        <begin position="468"/>
        <end position="491"/>
    </location>
</feature>
<keyword evidence="5 11" id="KW-0597">Phosphoprotein</keyword>
<dbReference type="SUPFAM" id="SSF47384">
    <property type="entry name" value="Homodimeric domain of signal transducing histidine kinase"/>
    <property type="match status" value="1"/>
</dbReference>
<keyword evidence="9 12" id="KW-1133">Transmembrane helix</keyword>
<dbReference type="SUPFAM" id="SSF55874">
    <property type="entry name" value="ATPase domain of HSP90 chaperone/DNA topoisomerase II/histidine kinase"/>
    <property type="match status" value="1"/>
</dbReference>
<feature type="transmembrane region" description="Helical" evidence="12">
    <location>
        <begin position="365"/>
        <end position="382"/>
    </location>
</feature>
<dbReference type="SUPFAM" id="SSF55785">
    <property type="entry name" value="PYP-like sensor domain (PAS domain)"/>
    <property type="match status" value="1"/>
</dbReference>
<keyword evidence="6" id="KW-0808">Transferase</keyword>
<dbReference type="Gene3D" id="1.20.1730.10">
    <property type="entry name" value="Sodium/glucose cotransporter"/>
    <property type="match status" value="1"/>
</dbReference>
<evidence type="ECO:0000256" key="4">
    <source>
        <dbReference type="ARBA" id="ARBA00012438"/>
    </source>
</evidence>
<feature type="transmembrane region" description="Helical" evidence="12">
    <location>
        <begin position="225"/>
        <end position="244"/>
    </location>
</feature>
<dbReference type="GO" id="GO:0000155">
    <property type="term" value="F:phosphorelay sensor kinase activity"/>
    <property type="evidence" value="ECO:0007669"/>
    <property type="project" value="InterPro"/>
</dbReference>
<dbReference type="EC" id="2.7.13.3" evidence="4"/>
<proteinExistence type="inferred from homology"/>
<dbReference type="InterPro" id="IPR003594">
    <property type="entry name" value="HATPase_dom"/>
</dbReference>
<feature type="modified residue" description="4-aspartylphosphate" evidence="11">
    <location>
        <position position="1038"/>
    </location>
</feature>
<dbReference type="InterPro" id="IPR003661">
    <property type="entry name" value="HisK_dim/P_dom"/>
</dbReference>
<dbReference type="GO" id="GO:0022857">
    <property type="term" value="F:transmembrane transporter activity"/>
    <property type="evidence" value="ECO:0007669"/>
    <property type="project" value="InterPro"/>
</dbReference>
<dbReference type="PROSITE" id="PS50110">
    <property type="entry name" value="RESPONSE_REGULATORY"/>
    <property type="match status" value="1"/>
</dbReference>
<evidence type="ECO:0000259" key="14">
    <source>
        <dbReference type="PROSITE" id="PS50110"/>
    </source>
</evidence>
<evidence type="ECO:0000256" key="3">
    <source>
        <dbReference type="ARBA" id="ARBA00006434"/>
    </source>
</evidence>
<dbReference type="RefSeq" id="WP_107933167.1">
    <property type="nucleotide sequence ID" value="NZ_PZZN01000003.1"/>
</dbReference>
<dbReference type="CDD" id="cd00156">
    <property type="entry name" value="REC"/>
    <property type="match status" value="1"/>
</dbReference>
<dbReference type="CDD" id="cd00082">
    <property type="entry name" value="HisKA"/>
    <property type="match status" value="1"/>
</dbReference>
<name>A0A2T4YM94_9SPHN</name>
<accession>A0A2T4YM94</accession>
<evidence type="ECO:0000256" key="2">
    <source>
        <dbReference type="ARBA" id="ARBA00004141"/>
    </source>
</evidence>
<dbReference type="Pfam" id="PF02518">
    <property type="entry name" value="HATPase_c"/>
    <property type="match status" value="1"/>
</dbReference>
<evidence type="ECO:0000259" key="13">
    <source>
        <dbReference type="PROSITE" id="PS50109"/>
    </source>
</evidence>
<comment type="caution">
    <text evidence="16">The sequence shown here is derived from an EMBL/GenBank/DDBJ whole genome shotgun (WGS) entry which is preliminary data.</text>
</comment>
<gene>
    <name evidence="16" type="ORF">C8J24_2737</name>
</gene>
<feature type="domain" description="PAS" evidence="15">
    <location>
        <begin position="594"/>
        <end position="646"/>
    </location>
</feature>
<dbReference type="AlphaFoldDB" id="A0A2T4YM94"/>
<dbReference type="InterPro" id="IPR001789">
    <property type="entry name" value="Sig_transdc_resp-reg_receiver"/>
</dbReference>
<feature type="transmembrane region" description="Helical" evidence="12">
    <location>
        <begin position="102"/>
        <end position="120"/>
    </location>
</feature>
<dbReference type="InterPro" id="IPR004358">
    <property type="entry name" value="Sig_transdc_His_kin-like_C"/>
</dbReference>
<comment type="subcellular location">
    <subcellularLocation>
        <location evidence="2">Membrane</location>
        <topology evidence="2">Multi-pass membrane protein</topology>
    </subcellularLocation>
</comment>
<keyword evidence="10 12" id="KW-0472">Membrane</keyword>
<evidence type="ECO:0000256" key="7">
    <source>
        <dbReference type="ARBA" id="ARBA00022692"/>
    </source>
</evidence>
<feature type="transmembrane region" description="Helical" evidence="12">
    <location>
        <begin position="59"/>
        <end position="81"/>
    </location>
</feature>
<evidence type="ECO:0000259" key="15">
    <source>
        <dbReference type="PROSITE" id="PS50112"/>
    </source>
</evidence>
<dbReference type="InterPro" id="IPR035965">
    <property type="entry name" value="PAS-like_dom_sf"/>
</dbReference>
<feature type="domain" description="Response regulatory" evidence="14">
    <location>
        <begin position="989"/>
        <end position="1101"/>
    </location>
</feature>
<evidence type="ECO:0000256" key="6">
    <source>
        <dbReference type="ARBA" id="ARBA00022679"/>
    </source>
</evidence>
<dbReference type="FunFam" id="3.30.565.10:FF:000049">
    <property type="entry name" value="Two-component sensor histidine kinase"/>
    <property type="match status" value="1"/>
</dbReference>
<dbReference type="Pfam" id="PF12860">
    <property type="entry name" value="PAS_7"/>
    <property type="match status" value="1"/>
</dbReference>
<feature type="transmembrane region" description="Helical" evidence="12">
    <location>
        <begin position="132"/>
        <end position="159"/>
    </location>
</feature>
<dbReference type="PROSITE" id="PS50109">
    <property type="entry name" value="HIS_KIN"/>
    <property type="match status" value="1"/>
</dbReference>
<feature type="transmembrane region" description="Helical" evidence="12">
    <location>
        <begin position="307"/>
        <end position="325"/>
    </location>
</feature>
<dbReference type="Pfam" id="PF00072">
    <property type="entry name" value="Response_reg"/>
    <property type="match status" value="1"/>
</dbReference>
<feature type="transmembrane region" description="Helical" evidence="12">
    <location>
        <begin position="388"/>
        <end position="411"/>
    </location>
</feature>
<dbReference type="InterPro" id="IPR036097">
    <property type="entry name" value="HisK_dim/P_sf"/>
</dbReference>
<feature type="transmembrane region" description="Helical" evidence="12">
    <location>
        <begin position="27"/>
        <end position="47"/>
    </location>
</feature>
<dbReference type="GO" id="GO:0005886">
    <property type="term" value="C:plasma membrane"/>
    <property type="evidence" value="ECO:0007669"/>
    <property type="project" value="TreeGrafter"/>
</dbReference>
<evidence type="ECO:0000256" key="11">
    <source>
        <dbReference type="PROSITE-ProRule" id="PRU00169"/>
    </source>
</evidence>
<dbReference type="EMBL" id="PZZN01000003">
    <property type="protein sequence ID" value="PTM44530.1"/>
    <property type="molecule type" value="Genomic_DNA"/>
</dbReference>
<keyword evidence="17" id="KW-1185">Reference proteome</keyword>
<keyword evidence="8" id="KW-0418">Kinase</keyword>
<evidence type="ECO:0000256" key="5">
    <source>
        <dbReference type="ARBA" id="ARBA00022553"/>
    </source>
</evidence>
<dbReference type="SMART" id="SM00448">
    <property type="entry name" value="REC"/>
    <property type="match status" value="1"/>
</dbReference>
<dbReference type="Proteomes" id="UP000240996">
    <property type="component" value="Unassembled WGS sequence"/>
</dbReference>
<evidence type="ECO:0000313" key="17">
    <source>
        <dbReference type="Proteomes" id="UP000240996"/>
    </source>
</evidence>
<sequence length="1107" mass="116736">MLAYGTALFGIAWVVDRRGLSPRMARIAYPLSLAVYCSSWTFFGGVGTAATRGWDYLSIYLGPALVFLLAPGFLTKLVRLARDEGSSSIADFISARYGRSRSTAAIVAGTALVASIPYIALQLRSVTLSFGALVGIGGSVLVGPLVALLLATFAISFGARRYEVAGGNTGVVAAIAAESLIKLLCFVALGGFALTLLATMPAARIAPPLTGFVEGFAPGALTPDFFVRTLLSACAILCLPRQFYVGILEASGPAAVRRARWPFIAYLAVISVMVLPLVLAGLAVLPADTRPDLYVLAVPLARDNDPMALLAFIGGFSAATAMVVAETIALSTMATNDLLAPLLLRRQTDGGEGDLGRRLLRVRRVIIAAIVAAALWYGTSIGDELSLASIGLIAFAGVAQFAPALIATVGWGFADTRAARGGLIGGVVVWAYCLLMPSVLGGFGASLAKASGGLLDPDALMRVALGSPLVNGTIWSLGVNIALMAGLHLYAARRRVFGGRHSVLDHVTTFGELKILVARFVGDAEAAEGLDPLSRDPGAPIDGRAARQAERLIAGVIGAPSARLIVTSSLAGSAMEVGDVVRLLDQRGRSLRFSRSLLSATLETIDPGVSVIDANLRLVAWNPRYVEMFDYPEDYVIAGRPIADLIRYNAERGECGPGGVEAHVSRRLAHLERGLPHSFERLRPSGRWIKTVGQAMPGGGYVQSFTDITAEKTAQAELEARVEARTHDLAQTNTMLDEARRHAETATRDKTRFLAAASHDLLQPLHAARLFCAALDEGKAPHQADLVRAIDGAIGSADTLLRALLDVSRLDAGGVVPKIEQFVLGDLIEELAAEFRPLAGERALILASHPGTHIVATDRSLLRSILQNFLSNAVRYTPSGRIWIGARRRGGDVLVEVRDSGPGIAAGDRERIFAEFERVESKGSAGGGVGLGLAIVQRIAQLLDLRIELRSQPGAGSTFAVRVPLAAHATLPDRARTAPVLRDLPPGLRVLCLDNDAAILAALDAALRSRRCVPLLAATIEEAMTLAADEEPDVALIDFHLEVAQDGLDVAERLSAMAPAPAIALVTADRSAADDPRCAGITVLNKPVVPRELWAFLERASAAAAAV</sequence>
<dbReference type="InterPro" id="IPR036890">
    <property type="entry name" value="HATPase_C_sf"/>
</dbReference>
<evidence type="ECO:0000256" key="9">
    <source>
        <dbReference type="ARBA" id="ARBA00022989"/>
    </source>
</evidence>
<dbReference type="InterPro" id="IPR001734">
    <property type="entry name" value="Na/solute_symporter"/>
</dbReference>
<dbReference type="PRINTS" id="PR00344">
    <property type="entry name" value="BCTRLSENSOR"/>
</dbReference>
<feature type="transmembrane region" description="Helical" evidence="12">
    <location>
        <begin position="423"/>
        <end position="448"/>
    </location>
</feature>
<evidence type="ECO:0000256" key="10">
    <source>
        <dbReference type="ARBA" id="ARBA00023136"/>
    </source>
</evidence>
<feature type="transmembrane region" description="Helical" evidence="12">
    <location>
        <begin position="180"/>
        <end position="205"/>
    </location>
</feature>
<dbReference type="InterPro" id="IPR038377">
    <property type="entry name" value="Na/Glc_symporter_sf"/>
</dbReference>
<dbReference type="SMART" id="SM00387">
    <property type="entry name" value="HATPase_c"/>
    <property type="match status" value="1"/>
</dbReference>
<dbReference type="InterPro" id="IPR011006">
    <property type="entry name" value="CheY-like_superfamily"/>
</dbReference>
<protein>
    <recommendedName>
        <fullName evidence="4">histidine kinase</fullName>
        <ecNumber evidence="4">2.7.13.3</ecNumber>
    </recommendedName>
</protein>
<dbReference type="SUPFAM" id="SSF52172">
    <property type="entry name" value="CheY-like"/>
    <property type="match status" value="1"/>
</dbReference>
<dbReference type="SMART" id="SM00388">
    <property type="entry name" value="HisKA"/>
    <property type="match status" value="1"/>
</dbReference>
<evidence type="ECO:0000256" key="8">
    <source>
        <dbReference type="ARBA" id="ARBA00022777"/>
    </source>
</evidence>
<dbReference type="PROSITE" id="PS50112">
    <property type="entry name" value="PAS"/>
    <property type="match status" value="1"/>
</dbReference>
<evidence type="ECO:0000313" key="16">
    <source>
        <dbReference type="EMBL" id="PTM44530.1"/>
    </source>
</evidence>
<feature type="transmembrane region" description="Helical" evidence="12">
    <location>
        <begin position="264"/>
        <end position="287"/>
    </location>
</feature>
<comment type="catalytic activity">
    <reaction evidence="1">
        <text>ATP + protein L-histidine = ADP + protein N-phospho-L-histidine.</text>
        <dbReference type="EC" id="2.7.13.3"/>
    </reaction>
</comment>
<feature type="domain" description="Histidine kinase" evidence="13">
    <location>
        <begin position="756"/>
        <end position="967"/>
    </location>
</feature>
<dbReference type="PANTHER" id="PTHR43047">
    <property type="entry name" value="TWO-COMPONENT HISTIDINE PROTEIN KINASE"/>
    <property type="match status" value="1"/>
</dbReference>
<dbReference type="CDD" id="cd00130">
    <property type="entry name" value="PAS"/>
    <property type="match status" value="1"/>
</dbReference>
<reference evidence="16 17" key="1">
    <citation type="submission" date="2018-04" db="EMBL/GenBank/DDBJ databases">
        <title>Genomic Encyclopedia of Type Strains, Phase III (KMG-III): the genomes of soil and plant-associated and newly described type strains.</title>
        <authorList>
            <person name="Whitman W."/>
        </authorList>
    </citation>
    <scope>NUCLEOTIDE SEQUENCE [LARGE SCALE GENOMIC DNA]</scope>
    <source>
        <strain evidence="16 17">NW12</strain>
    </source>
</reference>
<dbReference type="Gene3D" id="3.30.565.10">
    <property type="entry name" value="Histidine kinase-like ATPase, C-terminal domain"/>
    <property type="match status" value="1"/>
</dbReference>
<dbReference type="Gene3D" id="1.10.287.130">
    <property type="match status" value="1"/>
</dbReference>
<evidence type="ECO:0000256" key="1">
    <source>
        <dbReference type="ARBA" id="ARBA00000085"/>
    </source>
</evidence>
<dbReference type="PANTHER" id="PTHR43047:SF9">
    <property type="entry name" value="HISTIDINE KINASE"/>
    <property type="match status" value="1"/>
</dbReference>
<dbReference type="Gene3D" id="3.30.450.20">
    <property type="entry name" value="PAS domain"/>
    <property type="match status" value="1"/>
</dbReference>
<dbReference type="GO" id="GO:0009927">
    <property type="term" value="F:histidine phosphotransfer kinase activity"/>
    <property type="evidence" value="ECO:0007669"/>
    <property type="project" value="TreeGrafter"/>
</dbReference>
<organism evidence="16 17">
    <name type="scientific">Sphingomonas aerolata</name>
    <dbReference type="NCBI Taxonomy" id="185951"/>
    <lineage>
        <taxon>Bacteria</taxon>
        <taxon>Pseudomonadati</taxon>
        <taxon>Pseudomonadota</taxon>
        <taxon>Alphaproteobacteria</taxon>
        <taxon>Sphingomonadales</taxon>
        <taxon>Sphingomonadaceae</taxon>
        <taxon>Sphingomonas</taxon>
    </lineage>
</organism>
<dbReference type="Gene3D" id="3.40.50.2300">
    <property type="match status" value="1"/>
</dbReference>
<dbReference type="InterPro" id="IPR005467">
    <property type="entry name" value="His_kinase_dom"/>
</dbReference>
<keyword evidence="7 12" id="KW-0812">Transmembrane</keyword>
<comment type="similarity">
    <text evidence="3">Belongs to the sodium:solute symporter (SSF) (TC 2.A.21) family.</text>
</comment>
<dbReference type="Pfam" id="PF00512">
    <property type="entry name" value="HisKA"/>
    <property type="match status" value="1"/>
</dbReference>
<evidence type="ECO:0000256" key="12">
    <source>
        <dbReference type="SAM" id="Phobius"/>
    </source>
</evidence>
<dbReference type="PROSITE" id="PS50283">
    <property type="entry name" value="NA_SOLUT_SYMP_3"/>
    <property type="match status" value="1"/>
</dbReference>